<dbReference type="PROSITE" id="PS00232">
    <property type="entry name" value="CADHERIN_1"/>
    <property type="match status" value="3"/>
</dbReference>
<comment type="subcellular location">
    <subcellularLocation>
        <location evidence="1">Cell membrane</location>
    </subcellularLocation>
</comment>
<name>A0A7K6AFR1_UPUEP</name>
<evidence type="ECO:0000256" key="8">
    <source>
        <dbReference type="PROSITE-ProRule" id="PRU00043"/>
    </source>
</evidence>
<dbReference type="GO" id="GO:0007156">
    <property type="term" value="P:homophilic cell adhesion via plasma membrane adhesion molecules"/>
    <property type="evidence" value="ECO:0007669"/>
    <property type="project" value="InterPro"/>
</dbReference>
<dbReference type="Pfam" id="PF00028">
    <property type="entry name" value="Cadherin"/>
    <property type="match status" value="5"/>
</dbReference>
<dbReference type="PANTHER" id="PTHR24027:SF419">
    <property type="entry name" value="CADHERIN-17"/>
    <property type="match status" value="1"/>
</dbReference>
<feature type="domain" description="Cadherin" evidence="9">
    <location>
        <begin position="100"/>
        <end position="217"/>
    </location>
</feature>
<evidence type="ECO:0000256" key="3">
    <source>
        <dbReference type="ARBA" id="ARBA00022737"/>
    </source>
</evidence>
<dbReference type="GO" id="GO:0044331">
    <property type="term" value="P:cell-cell adhesion mediated by cadherin"/>
    <property type="evidence" value="ECO:0007669"/>
    <property type="project" value="TreeGrafter"/>
</dbReference>
<keyword evidence="3" id="KW-0677">Repeat</keyword>
<dbReference type="CDD" id="cd11304">
    <property type="entry name" value="Cadherin_repeat"/>
    <property type="match status" value="6"/>
</dbReference>
<dbReference type="PRINTS" id="PR00205">
    <property type="entry name" value="CADHERIN"/>
</dbReference>
<evidence type="ECO:0000256" key="5">
    <source>
        <dbReference type="ARBA" id="ARBA00022889"/>
    </source>
</evidence>
<dbReference type="FunFam" id="2.60.40.60:FF:000011">
    <property type="entry name" value="Cadherin 1"/>
    <property type="match status" value="1"/>
</dbReference>
<dbReference type="SUPFAM" id="SSF49313">
    <property type="entry name" value="Cadherin-like"/>
    <property type="match status" value="7"/>
</dbReference>
<feature type="domain" description="Cadherin" evidence="9">
    <location>
        <begin position="212"/>
        <end position="313"/>
    </location>
</feature>
<dbReference type="FunFam" id="2.60.40.60:FF:000152">
    <property type="entry name" value="Cadherin 17"/>
    <property type="match status" value="1"/>
</dbReference>
<evidence type="ECO:0000256" key="2">
    <source>
        <dbReference type="ARBA" id="ARBA00022475"/>
    </source>
</evidence>
<dbReference type="GO" id="GO:0034332">
    <property type="term" value="P:adherens junction organization"/>
    <property type="evidence" value="ECO:0007669"/>
    <property type="project" value="TreeGrafter"/>
</dbReference>
<evidence type="ECO:0000256" key="7">
    <source>
        <dbReference type="ARBA" id="ARBA00023180"/>
    </source>
</evidence>
<keyword evidence="2" id="KW-1003">Cell membrane</keyword>
<dbReference type="GO" id="GO:0005912">
    <property type="term" value="C:adherens junction"/>
    <property type="evidence" value="ECO:0007669"/>
    <property type="project" value="TreeGrafter"/>
</dbReference>
<dbReference type="InterPro" id="IPR020894">
    <property type="entry name" value="Cadherin_CS"/>
</dbReference>
<proteinExistence type="predicted"/>
<feature type="domain" description="Cadherin" evidence="9">
    <location>
        <begin position="6"/>
        <end position="99"/>
    </location>
</feature>
<dbReference type="GO" id="GO:0007043">
    <property type="term" value="P:cell-cell junction assembly"/>
    <property type="evidence" value="ECO:0007669"/>
    <property type="project" value="TreeGrafter"/>
</dbReference>
<feature type="non-terminal residue" evidence="10">
    <location>
        <position position="1"/>
    </location>
</feature>
<dbReference type="GO" id="GO:0000902">
    <property type="term" value="P:cell morphogenesis"/>
    <property type="evidence" value="ECO:0007669"/>
    <property type="project" value="TreeGrafter"/>
</dbReference>
<feature type="domain" description="Cadherin" evidence="9">
    <location>
        <begin position="651"/>
        <end position="737"/>
    </location>
</feature>
<dbReference type="Gene3D" id="2.60.40.60">
    <property type="entry name" value="Cadherins"/>
    <property type="match status" value="7"/>
</dbReference>
<dbReference type="InterPro" id="IPR015919">
    <property type="entry name" value="Cadherin-like_sf"/>
</dbReference>
<keyword evidence="4 8" id="KW-0106">Calcium</keyword>
<dbReference type="FunFam" id="2.60.40.60:FF:000188">
    <property type="entry name" value="Cadherin 17"/>
    <property type="match status" value="1"/>
</dbReference>
<protein>
    <submittedName>
        <fullName evidence="10">CAD17 protein</fullName>
    </submittedName>
</protein>
<gene>
    <name evidence="10" type="primary">Cdh17</name>
    <name evidence="10" type="ORF">UPUEPO_R05031</name>
</gene>
<dbReference type="PROSITE" id="PS50268">
    <property type="entry name" value="CADHERIN_2"/>
    <property type="match status" value="7"/>
</dbReference>
<evidence type="ECO:0000256" key="1">
    <source>
        <dbReference type="ARBA" id="ARBA00004236"/>
    </source>
</evidence>
<evidence type="ECO:0000256" key="4">
    <source>
        <dbReference type="ARBA" id="ARBA00022837"/>
    </source>
</evidence>
<dbReference type="PANTHER" id="PTHR24027">
    <property type="entry name" value="CADHERIN-23"/>
    <property type="match status" value="1"/>
</dbReference>
<evidence type="ECO:0000259" key="9">
    <source>
        <dbReference type="PROSITE" id="PS50268"/>
    </source>
</evidence>
<reference evidence="10 11" key="1">
    <citation type="submission" date="2019-09" db="EMBL/GenBank/DDBJ databases">
        <title>Bird 10,000 Genomes (B10K) Project - Family phase.</title>
        <authorList>
            <person name="Zhang G."/>
        </authorList>
    </citation>
    <scope>NUCLEOTIDE SEQUENCE [LARGE SCALE GENOMIC DNA]</scope>
    <source>
        <strain evidence="10">B10K-DU-012-37</strain>
    </source>
</reference>
<dbReference type="Proteomes" id="UP000544127">
    <property type="component" value="Unassembled WGS sequence"/>
</dbReference>
<dbReference type="GO" id="GO:0005509">
    <property type="term" value="F:calcium ion binding"/>
    <property type="evidence" value="ECO:0007669"/>
    <property type="project" value="UniProtKB-UniRule"/>
</dbReference>
<dbReference type="EMBL" id="VZRI01000458">
    <property type="protein sequence ID" value="NWU88768.1"/>
    <property type="molecule type" value="Genomic_DNA"/>
</dbReference>
<dbReference type="GO" id="GO:0016342">
    <property type="term" value="C:catenin complex"/>
    <property type="evidence" value="ECO:0007669"/>
    <property type="project" value="TreeGrafter"/>
</dbReference>
<dbReference type="AlphaFoldDB" id="A0A7K6AFR1"/>
<evidence type="ECO:0000313" key="11">
    <source>
        <dbReference type="Proteomes" id="UP000544127"/>
    </source>
</evidence>
<feature type="domain" description="Cadherin" evidence="9">
    <location>
        <begin position="424"/>
        <end position="539"/>
    </location>
</feature>
<dbReference type="InterPro" id="IPR039808">
    <property type="entry name" value="Cadherin"/>
</dbReference>
<dbReference type="InterPro" id="IPR002126">
    <property type="entry name" value="Cadherin-like_dom"/>
</dbReference>
<feature type="domain" description="Cadherin" evidence="9">
    <location>
        <begin position="314"/>
        <end position="422"/>
    </location>
</feature>
<dbReference type="SMART" id="SM00112">
    <property type="entry name" value="CA"/>
    <property type="match status" value="7"/>
</dbReference>
<dbReference type="GO" id="GO:0045296">
    <property type="term" value="F:cadherin binding"/>
    <property type="evidence" value="ECO:0007669"/>
    <property type="project" value="TreeGrafter"/>
</dbReference>
<dbReference type="GO" id="GO:0016339">
    <property type="term" value="P:calcium-dependent cell-cell adhesion via plasma membrane cell adhesion molecules"/>
    <property type="evidence" value="ECO:0007669"/>
    <property type="project" value="TreeGrafter"/>
</dbReference>
<keyword evidence="6" id="KW-0472">Membrane</keyword>
<dbReference type="GO" id="GO:0008013">
    <property type="term" value="F:beta-catenin binding"/>
    <property type="evidence" value="ECO:0007669"/>
    <property type="project" value="TreeGrafter"/>
</dbReference>
<dbReference type="OrthoDB" id="9946173at2759"/>
<sequence length="737" mass="82182">TGPLKDMNFSIPEGGGVRFVYQFTSKPPAVSFRATGEKDGIIVIVPKTGILYLNGSLDWETKTVHTLQVESLDEKGKTVEGPYAVTIYVEDINDNPPEFDQKKYTGVVRQNSRPGKPFMYVHATDRDDPTTPNAQLTYSILHHFPNPYAEMLFQIDNVTGAISPSKTGSYYLDPQKQNIFTLVVTVKDMAGMTTNAFTSSADVIITVKESLWKAPSTIRIKENSTQVHPVNISQVHANDPDIIYDIFEREKLPRLPFSIDKNGVIYVTEPLDREEKDSYTFFVVTKDNEGELVDKPLKIHVIVEDINDNPPVCQQALTVLEVQENEGGGSNIGTVVATDMDEENSLNSRLQFYLESQSPDVPSPNLFFIQQETGILHLVGGPLNKRIASNYSLKVMVTDPVFQTICDVQIHVIDINDQIPIFEKSDYHNVTVAENLPVGTVILEIQATDGDEPATGSSHIIYQMKEGDPDNTFIIDTDPETNRGFVKINKALDFEAAPVYNLVINATNPEPLVPSVQYNSSSLALFKVFVTNVDEPPVFQKTVHKAEVFEDIPINTLIMTVEAYDPEGDSVRNWLRIDSATGQIHTASTLDREQVEIYTVEVVASELNNAAQKSKTTFVLHLQDVNDNPPRLGTDPPVFCYPLSGGERALIQAVDADELWYYSAFSFSLADDMNTRNNWEISKINATHAYLSMKHANFEEKTHIVPIIINDNGKPPLEGKVNLEVHVCRCSSEKSCF</sequence>
<evidence type="ECO:0000256" key="6">
    <source>
        <dbReference type="ARBA" id="ARBA00023136"/>
    </source>
</evidence>
<dbReference type="FunFam" id="2.60.40.60:FF:000163">
    <property type="entry name" value="Cadherin 17"/>
    <property type="match status" value="1"/>
</dbReference>
<comment type="caution">
    <text evidence="10">The sequence shown here is derived from an EMBL/GenBank/DDBJ whole genome shotgun (WGS) entry which is preliminary data.</text>
</comment>
<accession>A0A7K6AFR1</accession>
<feature type="domain" description="Cadherin" evidence="9">
    <location>
        <begin position="567"/>
        <end position="639"/>
    </location>
</feature>
<keyword evidence="11" id="KW-1185">Reference proteome</keyword>
<keyword evidence="5" id="KW-0130">Cell adhesion</keyword>
<dbReference type="GO" id="GO:0016477">
    <property type="term" value="P:cell migration"/>
    <property type="evidence" value="ECO:0007669"/>
    <property type="project" value="TreeGrafter"/>
</dbReference>
<feature type="non-terminal residue" evidence="10">
    <location>
        <position position="737"/>
    </location>
</feature>
<organism evidence="10 11">
    <name type="scientific">Upupa epops</name>
    <name type="common">Eurasian hoopoe</name>
    <dbReference type="NCBI Taxonomy" id="57439"/>
    <lineage>
        <taxon>Eukaryota</taxon>
        <taxon>Metazoa</taxon>
        <taxon>Chordata</taxon>
        <taxon>Craniata</taxon>
        <taxon>Vertebrata</taxon>
        <taxon>Euteleostomi</taxon>
        <taxon>Archelosauria</taxon>
        <taxon>Archosauria</taxon>
        <taxon>Dinosauria</taxon>
        <taxon>Saurischia</taxon>
        <taxon>Theropoda</taxon>
        <taxon>Coelurosauria</taxon>
        <taxon>Aves</taxon>
        <taxon>Neognathae</taxon>
        <taxon>Neoaves</taxon>
        <taxon>Telluraves</taxon>
        <taxon>Coraciimorphae</taxon>
        <taxon>Bucerotiformes</taxon>
        <taxon>Upupidae</taxon>
        <taxon>Upupa</taxon>
    </lineage>
</organism>
<keyword evidence="7" id="KW-0325">Glycoprotein</keyword>
<evidence type="ECO:0000313" key="10">
    <source>
        <dbReference type="EMBL" id="NWU88768.1"/>
    </source>
</evidence>
<dbReference type="FunFam" id="2.60.40.60:FF:000183">
    <property type="entry name" value="Cadherin 17"/>
    <property type="match status" value="1"/>
</dbReference>